<dbReference type="UniPathway" id="UPA00148"/>
<evidence type="ECO:0000256" key="5">
    <source>
        <dbReference type="ARBA" id="ARBA00022691"/>
    </source>
</evidence>
<dbReference type="PANTHER" id="PTHR43182:SF1">
    <property type="entry name" value="COBALT-PRECORRIN-7 C(5)-METHYLTRANSFERASE"/>
    <property type="match status" value="1"/>
</dbReference>
<dbReference type="GO" id="GO:0009236">
    <property type="term" value="P:cobalamin biosynthetic process"/>
    <property type="evidence" value="ECO:0007669"/>
    <property type="project" value="UniProtKB-UniPathway"/>
</dbReference>
<dbReference type="InterPro" id="IPR029063">
    <property type="entry name" value="SAM-dependent_MTases_sf"/>
</dbReference>
<dbReference type="Gene3D" id="3.30.950.10">
    <property type="entry name" value="Methyltransferase, Cobalt-precorrin-4 Transmethylase, Domain 2"/>
    <property type="match status" value="1"/>
</dbReference>
<evidence type="ECO:0000256" key="4">
    <source>
        <dbReference type="ARBA" id="ARBA00022679"/>
    </source>
</evidence>
<keyword evidence="2" id="KW-0169">Cobalamin biosynthesis</keyword>
<dbReference type="InterPro" id="IPR014008">
    <property type="entry name" value="Cbl_synth_MTase_CbiT"/>
</dbReference>
<dbReference type="CDD" id="cd11644">
    <property type="entry name" value="Precorrin-6Y-MT"/>
    <property type="match status" value="1"/>
</dbReference>
<dbReference type="RefSeq" id="WP_181495786.1">
    <property type="nucleotide sequence ID" value="NZ_CP032152.1"/>
</dbReference>
<evidence type="ECO:0000256" key="1">
    <source>
        <dbReference type="ARBA" id="ARBA00004953"/>
    </source>
</evidence>
<dbReference type="InterPro" id="IPR014777">
    <property type="entry name" value="4pyrrole_Mease_sub1"/>
</dbReference>
<evidence type="ECO:0000259" key="6">
    <source>
        <dbReference type="Pfam" id="PF00590"/>
    </source>
</evidence>
<dbReference type="PANTHER" id="PTHR43182">
    <property type="entry name" value="COBALT-PRECORRIN-6B C(15)-METHYLTRANSFERASE (DECARBOXYLATING)"/>
    <property type="match status" value="1"/>
</dbReference>
<accession>A0A7D6IQX7</accession>
<comment type="pathway">
    <text evidence="1">Cofactor biosynthesis; adenosylcobalamin biosynthesis.</text>
</comment>
<dbReference type="SUPFAM" id="SSF53335">
    <property type="entry name" value="S-adenosyl-L-methionine-dependent methyltransferases"/>
    <property type="match status" value="1"/>
</dbReference>
<evidence type="ECO:0000313" key="8">
    <source>
        <dbReference type="Proteomes" id="UP000261812"/>
    </source>
</evidence>
<keyword evidence="3 7" id="KW-0489">Methyltransferase</keyword>
<dbReference type="KEGG" id="tsq:D3A95_01630"/>
<dbReference type="Gene3D" id="3.40.1010.10">
    <property type="entry name" value="Cobalt-precorrin-4 Transmethylase, Domain 1"/>
    <property type="match status" value="1"/>
</dbReference>
<dbReference type="Proteomes" id="UP000261812">
    <property type="component" value="Chromosome"/>
</dbReference>
<name>A0A7D6IQX7_9CYAN</name>
<dbReference type="GO" id="GO:0008276">
    <property type="term" value="F:protein methyltransferase activity"/>
    <property type="evidence" value="ECO:0007669"/>
    <property type="project" value="InterPro"/>
</dbReference>
<dbReference type="InterPro" id="IPR006365">
    <property type="entry name" value="Cbl_synth_CobL"/>
</dbReference>
<evidence type="ECO:0000256" key="2">
    <source>
        <dbReference type="ARBA" id="ARBA00022573"/>
    </source>
</evidence>
<dbReference type="SUPFAM" id="SSF53790">
    <property type="entry name" value="Tetrapyrrole methylase"/>
    <property type="match status" value="1"/>
</dbReference>
<keyword evidence="8" id="KW-1185">Reference proteome</keyword>
<dbReference type="CDD" id="cd02440">
    <property type="entry name" value="AdoMet_MTases"/>
    <property type="match status" value="1"/>
</dbReference>
<feature type="domain" description="Tetrapyrrole methylase" evidence="6">
    <location>
        <begin position="4"/>
        <end position="194"/>
    </location>
</feature>
<sequence length="415" mass="45029">MTPIHVVGIGLDGLAGLGTKVQAIIETATLLVGSDRHLQLIPQGETPRLSLGDLNATLKAIQAHLATTPDPQVVILTSGDPLFYGLGRWLLEVFTPEQLTFHPHLSAVQLAFSRLKLPWQDAVIYSAHGRDLAGLVPLLQRGVEKIAIYTDGEANIAAISRLYQALRLPVSYCAWVCQALGSQDEVILPWDLAQPVMEPPPLHPLNLVVLLRQPQRLPLREQPVLGLGDDQFFAFGDRPSLMTKREVRVLALAELALTSSIETVWDVGAGTGSVAVEMARLAPQATIYAIEKTAIGFQLIERNRKAFGLTNLIPIQGAAPQRLSGLPQPDRVFIGGSGAQLLANLDYCWSHLKAGGRVVLAIATLEHQGQVLQWCQTHQISPQVLHVQLSRSVPLGQGHRLHPLNPVTLITLSQG</sequence>
<dbReference type="InterPro" id="IPR000878">
    <property type="entry name" value="4pyrrol_Mease"/>
</dbReference>
<dbReference type="Gene3D" id="3.40.50.150">
    <property type="entry name" value="Vaccinia Virus protein VP39"/>
    <property type="match status" value="1"/>
</dbReference>
<gene>
    <name evidence="7" type="primary">cbiE</name>
    <name evidence="7" type="ORF">D3A95_01630</name>
</gene>
<dbReference type="EMBL" id="CP032152">
    <property type="protein sequence ID" value="QLL29693.1"/>
    <property type="molecule type" value="Genomic_DNA"/>
</dbReference>
<organism evidence="7 8">
    <name type="scientific">Thermosynechococcus sichuanensis E542</name>
    <dbReference type="NCBI Taxonomy" id="2016101"/>
    <lineage>
        <taxon>Bacteria</taxon>
        <taxon>Bacillati</taxon>
        <taxon>Cyanobacteriota</taxon>
        <taxon>Cyanophyceae</taxon>
        <taxon>Acaryochloridales</taxon>
        <taxon>Thermosynechococcaceae</taxon>
        <taxon>Thermosynechococcus</taxon>
        <taxon>Thermosynechococcus sichuanensis</taxon>
    </lineage>
</organism>
<dbReference type="GO" id="GO:0032259">
    <property type="term" value="P:methylation"/>
    <property type="evidence" value="ECO:0007669"/>
    <property type="project" value="UniProtKB-KW"/>
</dbReference>
<dbReference type="PIRSF" id="PIRSF036428">
    <property type="entry name" value="CobL"/>
    <property type="match status" value="1"/>
</dbReference>
<dbReference type="NCBIfam" id="TIGR02467">
    <property type="entry name" value="CbiE"/>
    <property type="match status" value="1"/>
</dbReference>
<dbReference type="Pfam" id="PF00590">
    <property type="entry name" value="TP_methylase"/>
    <property type="match status" value="1"/>
</dbReference>
<dbReference type="NCBIfam" id="TIGR02469">
    <property type="entry name" value="CbiT"/>
    <property type="match status" value="1"/>
</dbReference>
<dbReference type="InterPro" id="IPR050714">
    <property type="entry name" value="Cobalamin_biosynth_MTase"/>
</dbReference>
<keyword evidence="4 7" id="KW-0808">Transferase</keyword>
<protein>
    <submittedName>
        <fullName evidence="7">Precorrin-6y C5,15-methyltransferase (Decarboxylating) subunit CbiE</fullName>
    </submittedName>
</protein>
<dbReference type="InterPro" id="IPR014776">
    <property type="entry name" value="4pyrrole_Mease_sub2"/>
</dbReference>
<proteinExistence type="predicted"/>
<evidence type="ECO:0000313" key="7">
    <source>
        <dbReference type="EMBL" id="QLL29693.1"/>
    </source>
</evidence>
<keyword evidence="5" id="KW-0949">S-adenosyl-L-methionine</keyword>
<reference evidence="8" key="1">
    <citation type="submission" date="2018-09" db="EMBL/GenBank/DDBJ databases">
        <title>Complete genome sequence of thermophilic cyanobacteria strain Thermosynechococcus elongatus PKUAC-SCTE542.</title>
        <authorList>
            <person name="Liang Y."/>
            <person name="Tang J."/>
            <person name="Daroch M."/>
        </authorList>
    </citation>
    <scope>NUCLEOTIDE SEQUENCE [LARGE SCALE GENOMIC DNA]</scope>
    <source>
        <strain evidence="8">E542</strain>
    </source>
</reference>
<dbReference type="InterPro" id="IPR035996">
    <property type="entry name" value="4pyrrol_Methylase_sf"/>
</dbReference>
<evidence type="ECO:0000256" key="3">
    <source>
        <dbReference type="ARBA" id="ARBA00022603"/>
    </source>
</evidence>
<dbReference type="AlphaFoldDB" id="A0A7D6IQX7"/>
<dbReference type="InterPro" id="IPR012818">
    <property type="entry name" value="CbiE"/>
</dbReference>